<dbReference type="EMBL" id="WSZM01000728">
    <property type="protein sequence ID" value="KAF4029951.1"/>
    <property type="molecule type" value="Genomic_DNA"/>
</dbReference>
<gene>
    <name evidence="1" type="ORF">GN244_ATG18268</name>
</gene>
<sequence>MLLDIQRDHSVHKCVEVQCLRQCFMRGCKNICGEKDHFHGQLNESRMFAEENGVSITPDLSEDSVDDAAATHMCLGSHACPDMCQVDGICEQKEKIGSDGSRCTWILRVRIPGDEWIQEAKHAGPAKLYGGLTHSCIASTEQASELVSDTQSDSSTCINDTTAMWRRGEGQVIHFCDTYFIAKDNDIDIEDQKYFEVSSW</sequence>
<accession>A0A833SWX0</accession>
<protein>
    <submittedName>
        <fullName evidence="1">Uncharacterized protein</fullName>
    </submittedName>
</protein>
<dbReference type="AlphaFoldDB" id="A0A833SWX0"/>
<evidence type="ECO:0000313" key="1">
    <source>
        <dbReference type="EMBL" id="KAF4029951.1"/>
    </source>
</evidence>
<evidence type="ECO:0000313" key="2">
    <source>
        <dbReference type="Proteomes" id="UP000602510"/>
    </source>
</evidence>
<comment type="caution">
    <text evidence="1">The sequence shown here is derived from an EMBL/GenBank/DDBJ whole genome shotgun (WGS) entry which is preliminary data.</text>
</comment>
<dbReference type="Proteomes" id="UP000602510">
    <property type="component" value="Unassembled WGS sequence"/>
</dbReference>
<name>A0A833SWX0_PHYIN</name>
<organism evidence="1 2">
    <name type="scientific">Phytophthora infestans</name>
    <name type="common">Potato late blight agent</name>
    <name type="synonym">Botrytis infestans</name>
    <dbReference type="NCBI Taxonomy" id="4787"/>
    <lineage>
        <taxon>Eukaryota</taxon>
        <taxon>Sar</taxon>
        <taxon>Stramenopiles</taxon>
        <taxon>Oomycota</taxon>
        <taxon>Peronosporomycetes</taxon>
        <taxon>Peronosporales</taxon>
        <taxon>Peronosporaceae</taxon>
        <taxon>Phytophthora</taxon>
    </lineage>
</organism>
<keyword evidence="2" id="KW-1185">Reference proteome</keyword>
<proteinExistence type="predicted"/>
<reference evidence="1" key="1">
    <citation type="submission" date="2020-04" db="EMBL/GenBank/DDBJ databases">
        <title>Hybrid Assembly of Korean Phytophthora infestans isolates.</title>
        <authorList>
            <person name="Prokchorchik M."/>
            <person name="Lee Y."/>
            <person name="Seo J."/>
            <person name="Cho J.-H."/>
            <person name="Park Y.-E."/>
            <person name="Jang D.-C."/>
            <person name="Im J.-S."/>
            <person name="Choi J.-G."/>
            <person name="Park H.-J."/>
            <person name="Lee G.-B."/>
            <person name="Lee Y.-G."/>
            <person name="Hong S.-Y."/>
            <person name="Cho K."/>
            <person name="Sohn K.H."/>
        </authorList>
    </citation>
    <scope>NUCLEOTIDE SEQUENCE</scope>
    <source>
        <strain evidence="1">KR_1_A1</strain>
    </source>
</reference>